<feature type="compositionally biased region" description="Low complexity" evidence="1">
    <location>
        <begin position="13"/>
        <end position="28"/>
    </location>
</feature>
<dbReference type="AlphaFoldDB" id="A0A6J4MG83"/>
<feature type="compositionally biased region" description="Low complexity" evidence="1">
    <location>
        <begin position="217"/>
        <end position="236"/>
    </location>
</feature>
<feature type="compositionally biased region" description="Basic residues" evidence="1">
    <location>
        <begin position="63"/>
        <end position="73"/>
    </location>
</feature>
<evidence type="ECO:0000256" key="1">
    <source>
        <dbReference type="SAM" id="MobiDB-lite"/>
    </source>
</evidence>
<proteinExistence type="predicted"/>
<feature type="compositionally biased region" description="Basic residues" evidence="1">
    <location>
        <begin position="244"/>
        <end position="255"/>
    </location>
</feature>
<gene>
    <name evidence="2" type="ORF">AVDCRST_MAG16-2862</name>
</gene>
<evidence type="ECO:0000313" key="2">
    <source>
        <dbReference type="EMBL" id="CAA9358848.1"/>
    </source>
</evidence>
<protein>
    <submittedName>
        <fullName evidence="2">Phosphonate ABC transporter permease protein phnE</fullName>
    </submittedName>
</protein>
<name>A0A6J4MG83_9ACTN</name>
<feature type="compositionally biased region" description="Basic residues" evidence="1">
    <location>
        <begin position="115"/>
        <end position="136"/>
    </location>
</feature>
<feature type="compositionally biased region" description="Low complexity" evidence="1">
    <location>
        <begin position="200"/>
        <end position="210"/>
    </location>
</feature>
<feature type="compositionally biased region" description="Basic residues" evidence="1">
    <location>
        <begin position="190"/>
        <end position="199"/>
    </location>
</feature>
<reference evidence="2" key="1">
    <citation type="submission" date="2020-02" db="EMBL/GenBank/DDBJ databases">
        <authorList>
            <person name="Meier V. D."/>
        </authorList>
    </citation>
    <scope>NUCLEOTIDE SEQUENCE</scope>
    <source>
        <strain evidence="2">AVDCRST_MAG16</strain>
    </source>
</reference>
<feature type="compositionally biased region" description="Low complexity" evidence="1">
    <location>
        <begin position="51"/>
        <end position="62"/>
    </location>
</feature>
<feature type="compositionally biased region" description="Basic and acidic residues" evidence="1">
    <location>
        <begin position="1"/>
        <end position="11"/>
    </location>
</feature>
<feature type="region of interest" description="Disordered" evidence="1">
    <location>
        <begin position="1"/>
        <end position="279"/>
    </location>
</feature>
<feature type="non-terminal residue" evidence="2">
    <location>
        <position position="298"/>
    </location>
</feature>
<organism evidence="2">
    <name type="scientific">uncultured Frankineae bacterium</name>
    <dbReference type="NCBI Taxonomy" id="437475"/>
    <lineage>
        <taxon>Bacteria</taxon>
        <taxon>Bacillati</taxon>
        <taxon>Actinomycetota</taxon>
        <taxon>Actinomycetes</taxon>
        <taxon>Frankiales</taxon>
        <taxon>environmental samples</taxon>
    </lineage>
</organism>
<feature type="compositionally biased region" description="Basic residues" evidence="1">
    <location>
        <begin position="95"/>
        <end position="104"/>
    </location>
</feature>
<dbReference type="EMBL" id="CADCUE010000273">
    <property type="protein sequence ID" value="CAA9358848.1"/>
    <property type="molecule type" value="Genomic_DNA"/>
</dbReference>
<feature type="non-terminal residue" evidence="2">
    <location>
        <position position="1"/>
    </location>
</feature>
<sequence length="298" mass="31039">ERHHDDPDRAGARRSAATSSRSAPTAARGRLESGGRCRSAGRRGVDRRPVGRVVAAAVPRRGAGPRRPLRRGPARSGQRVAAGLPPGGGLDAHRRPGRRHRRHERARDRSGRSGGPRHRRRRLPQSHRGGVRTRRPARLDGPPPGPRRPHGDPLGPGGGLGAARGLHPPSGCAGRRGRARPARGGGARPARLRRRRLARPRPAAGTAGQRRGQDGPAVLRGAAAGPAAARDLPAVPVGGGGAGQRRRRLHHRRGPGLRAAARPVVPALDGRGARAPGVRAARVGGRPDVVAPAPAGPL</sequence>
<feature type="compositionally biased region" description="Low complexity" evidence="1">
    <location>
        <begin position="256"/>
        <end position="279"/>
    </location>
</feature>
<accession>A0A6J4MG83</accession>